<dbReference type="InterPro" id="IPR019049">
    <property type="entry name" value="Nucleoporin_prot_Ndc1/Nup"/>
</dbReference>
<dbReference type="GO" id="GO:0030674">
    <property type="term" value="F:protein-macromolecule adaptor activity"/>
    <property type="evidence" value="ECO:0007669"/>
    <property type="project" value="TreeGrafter"/>
</dbReference>
<keyword evidence="4" id="KW-0813">Transport</keyword>
<dbReference type="Pfam" id="PF09531">
    <property type="entry name" value="Ndc1_Nup"/>
    <property type="match status" value="1"/>
</dbReference>
<evidence type="ECO:0008006" key="16">
    <source>
        <dbReference type="Google" id="ProtNLM"/>
    </source>
</evidence>
<organism evidence="14 15">
    <name type="scientific">Pisolithus microcarpus 441</name>
    <dbReference type="NCBI Taxonomy" id="765257"/>
    <lineage>
        <taxon>Eukaryota</taxon>
        <taxon>Fungi</taxon>
        <taxon>Dikarya</taxon>
        <taxon>Basidiomycota</taxon>
        <taxon>Agaricomycotina</taxon>
        <taxon>Agaricomycetes</taxon>
        <taxon>Agaricomycetidae</taxon>
        <taxon>Boletales</taxon>
        <taxon>Sclerodermatineae</taxon>
        <taxon>Pisolithaceae</taxon>
        <taxon>Pisolithus</taxon>
    </lineage>
</organism>
<dbReference type="PANTHER" id="PTHR13269">
    <property type="entry name" value="NUCLEOPORIN NDC1"/>
    <property type="match status" value="1"/>
</dbReference>
<feature type="transmembrane region" description="Helical" evidence="13">
    <location>
        <begin position="48"/>
        <end position="67"/>
    </location>
</feature>
<keyword evidence="6" id="KW-0509">mRNA transport</keyword>
<name>A0A0C9YPN9_9AGAM</name>
<dbReference type="GO" id="GO:0005816">
    <property type="term" value="C:spindle pole body"/>
    <property type="evidence" value="ECO:0007669"/>
    <property type="project" value="TreeGrafter"/>
</dbReference>
<evidence type="ECO:0000256" key="4">
    <source>
        <dbReference type="ARBA" id="ARBA00022448"/>
    </source>
</evidence>
<feature type="transmembrane region" description="Helical" evidence="13">
    <location>
        <begin position="130"/>
        <end position="149"/>
    </location>
</feature>
<sequence>MIMVEYSRTMAASFTSSFYARPSPTVPPASQSFEPLVKAVLKRRLNRNVFAFSAAFSLASHILFWSSDDSSLSMRLFSPGTWLVALLAWIVGVLPTIVSRKLNLAAHHTVAPSPRETLASALTKSNTFRIFTVYTASALLLLSLHLYSAPGIRESLDLSVFVKSKKHPYYLNGCLIFLVMAQGWLALSFSLRNIMRERFVPRWSRNVPSNPSNLLVNLPLLLITIGLFTLVTFTAYSVVFGLTRVIVLPILLRIPLLQSLLRPFTAHFIRGPWTLVLPLRYLRLEYRTVLLGLVTLVNWEFADILFDLYIPQPIDVSHTTAEPNVTLVSGVTSADLFFLHFAYSELRNLATDSSPSSSTRRISLFSDQKYSPSLWSTLTRAALLRLGHDYQTFLRRGWPAPPSPPPPVATPAATIPNPPSTPIIRQPIYKPPQQSPLARVLNSLASDSDLSQATEEVAKEVETVAKEAHVPELFRSVAASATSVVPAPTAANSIVHKPPTTLGSFILFIRQSFCGALVKYAPSWSRDTYRQLNEWLVRERIHKRAEMSLPNRELDALVIESLSALVCASLTEDRYGVVQRDILRILEAFLSFLQAAEDYQNEVRVLYVPPSPEELTQADSTVLCQKERTRVEVAKASETINVVVDALKSGISDIVRTFGDKLSAFKFPPKTAKKLQSFVDYI</sequence>
<dbReference type="PANTHER" id="PTHR13269:SF6">
    <property type="entry name" value="NUCLEOPORIN NDC1"/>
    <property type="match status" value="1"/>
</dbReference>
<dbReference type="AlphaFoldDB" id="A0A0C9YPN9"/>
<evidence type="ECO:0000256" key="13">
    <source>
        <dbReference type="SAM" id="Phobius"/>
    </source>
</evidence>
<keyword evidence="9" id="KW-0811">Translocation</keyword>
<evidence type="ECO:0000256" key="10">
    <source>
        <dbReference type="ARBA" id="ARBA00023132"/>
    </source>
</evidence>
<dbReference type="STRING" id="765257.A0A0C9YPN9"/>
<protein>
    <recommendedName>
        <fullName evidence="16">Nucleoporin NDC1</fullName>
    </recommendedName>
</protein>
<evidence type="ECO:0000256" key="12">
    <source>
        <dbReference type="ARBA" id="ARBA00023242"/>
    </source>
</evidence>
<dbReference type="GO" id="GO:0051028">
    <property type="term" value="P:mRNA transport"/>
    <property type="evidence" value="ECO:0007669"/>
    <property type="project" value="UniProtKB-KW"/>
</dbReference>
<evidence type="ECO:0000313" key="14">
    <source>
        <dbReference type="EMBL" id="KIK15794.1"/>
    </source>
</evidence>
<dbReference type="GO" id="GO:0070762">
    <property type="term" value="C:nuclear pore transmembrane ring"/>
    <property type="evidence" value="ECO:0007669"/>
    <property type="project" value="TreeGrafter"/>
</dbReference>
<dbReference type="Proteomes" id="UP000054018">
    <property type="component" value="Unassembled WGS sequence"/>
</dbReference>
<reference evidence="15" key="2">
    <citation type="submission" date="2015-01" db="EMBL/GenBank/DDBJ databases">
        <title>Evolutionary Origins and Diversification of the Mycorrhizal Mutualists.</title>
        <authorList>
            <consortium name="DOE Joint Genome Institute"/>
            <consortium name="Mycorrhizal Genomics Consortium"/>
            <person name="Kohler A."/>
            <person name="Kuo A."/>
            <person name="Nagy L.G."/>
            <person name="Floudas D."/>
            <person name="Copeland A."/>
            <person name="Barry K.W."/>
            <person name="Cichocki N."/>
            <person name="Veneault-Fourrey C."/>
            <person name="LaButti K."/>
            <person name="Lindquist E.A."/>
            <person name="Lipzen A."/>
            <person name="Lundell T."/>
            <person name="Morin E."/>
            <person name="Murat C."/>
            <person name="Riley R."/>
            <person name="Ohm R."/>
            <person name="Sun H."/>
            <person name="Tunlid A."/>
            <person name="Henrissat B."/>
            <person name="Grigoriev I.V."/>
            <person name="Hibbett D.S."/>
            <person name="Martin F."/>
        </authorList>
    </citation>
    <scope>NUCLEOTIDE SEQUENCE [LARGE SCALE GENOMIC DNA]</scope>
    <source>
        <strain evidence="15">441</strain>
    </source>
</reference>
<evidence type="ECO:0000256" key="1">
    <source>
        <dbReference type="ARBA" id="ARBA00004232"/>
    </source>
</evidence>
<keyword evidence="5 13" id="KW-0812">Transmembrane</keyword>
<feature type="transmembrane region" description="Helical" evidence="13">
    <location>
        <begin position="79"/>
        <end position="98"/>
    </location>
</feature>
<evidence type="ECO:0000256" key="7">
    <source>
        <dbReference type="ARBA" id="ARBA00022927"/>
    </source>
</evidence>
<feature type="transmembrane region" description="Helical" evidence="13">
    <location>
        <begin position="169"/>
        <end position="191"/>
    </location>
</feature>
<keyword evidence="8 13" id="KW-1133">Transmembrane helix</keyword>
<dbReference type="GO" id="GO:0006999">
    <property type="term" value="P:nuclear pore organization"/>
    <property type="evidence" value="ECO:0007669"/>
    <property type="project" value="TreeGrafter"/>
</dbReference>
<evidence type="ECO:0000256" key="9">
    <source>
        <dbReference type="ARBA" id="ARBA00023010"/>
    </source>
</evidence>
<accession>A0A0C9YPN9</accession>
<evidence type="ECO:0000256" key="11">
    <source>
        <dbReference type="ARBA" id="ARBA00023136"/>
    </source>
</evidence>
<proteinExistence type="inferred from homology"/>
<keyword evidence="7" id="KW-0653">Protein transport</keyword>
<evidence type="ECO:0000313" key="15">
    <source>
        <dbReference type="Proteomes" id="UP000054018"/>
    </source>
</evidence>
<dbReference type="GO" id="GO:0015031">
    <property type="term" value="P:protein transport"/>
    <property type="evidence" value="ECO:0007669"/>
    <property type="project" value="UniProtKB-KW"/>
</dbReference>
<keyword evidence="11 13" id="KW-0472">Membrane</keyword>
<evidence type="ECO:0000256" key="2">
    <source>
        <dbReference type="ARBA" id="ARBA00004567"/>
    </source>
</evidence>
<dbReference type="EMBL" id="KN833878">
    <property type="protein sequence ID" value="KIK15794.1"/>
    <property type="molecule type" value="Genomic_DNA"/>
</dbReference>
<dbReference type="OrthoDB" id="67850at2759"/>
<evidence type="ECO:0000256" key="3">
    <source>
        <dbReference type="ARBA" id="ARBA00005760"/>
    </source>
</evidence>
<keyword evidence="15" id="KW-1185">Reference proteome</keyword>
<feature type="transmembrane region" description="Helical" evidence="13">
    <location>
        <begin position="212"/>
        <end position="236"/>
    </location>
</feature>
<comment type="subcellular location">
    <subcellularLocation>
        <location evidence="1">Nucleus membrane</location>
        <topology evidence="1">Multi-pass membrane protein</topology>
    </subcellularLocation>
    <subcellularLocation>
        <location evidence="2">Nucleus</location>
        <location evidence="2">Nuclear pore complex</location>
    </subcellularLocation>
</comment>
<evidence type="ECO:0000256" key="8">
    <source>
        <dbReference type="ARBA" id="ARBA00022989"/>
    </source>
</evidence>
<comment type="similarity">
    <text evidence="3">Belongs to the NDC1 family.</text>
</comment>
<keyword evidence="12" id="KW-0539">Nucleus</keyword>
<keyword evidence="10" id="KW-0906">Nuclear pore complex</keyword>
<gene>
    <name evidence="14" type="ORF">PISMIDRAFT_31001</name>
</gene>
<dbReference type="GO" id="GO:0070631">
    <property type="term" value="P:spindle pole body localization"/>
    <property type="evidence" value="ECO:0007669"/>
    <property type="project" value="TreeGrafter"/>
</dbReference>
<evidence type="ECO:0000256" key="6">
    <source>
        <dbReference type="ARBA" id="ARBA00022816"/>
    </source>
</evidence>
<reference evidence="14 15" key="1">
    <citation type="submission" date="2014-04" db="EMBL/GenBank/DDBJ databases">
        <authorList>
            <consortium name="DOE Joint Genome Institute"/>
            <person name="Kuo A."/>
            <person name="Kohler A."/>
            <person name="Costa M.D."/>
            <person name="Nagy L.G."/>
            <person name="Floudas D."/>
            <person name="Copeland A."/>
            <person name="Barry K.W."/>
            <person name="Cichocki N."/>
            <person name="Veneault-Fourrey C."/>
            <person name="LaButti K."/>
            <person name="Lindquist E.A."/>
            <person name="Lipzen A."/>
            <person name="Lundell T."/>
            <person name="Morin E."/>
            <person name="Murat C."/>
            <person name="Sun H."/>
            <person name="Tunlid A."/>
            <person name="Henrissat B."/>
            <person name="Grigoriev I.V."/>
            <person name="Hibbett D.S."/>
            <person name="Martin F."/>
            <person name="Nordberg H.P."/>
            <person name="Cantor M.N."/>
            <person name="Hua S.X."/>
        </authorList>
    </citation>
    <scope>NUCLEOTIDE SEQUENCE [LARGE SCALE GENOMIC DNA]</scope>
    <source>
        <strain evidence="14 15">441</strain>
    </source>
</reference>
<evidence type="ECO:0000256" key="5">
    <source>
        <dbReference type="ARBA" id="ARBA00022692"/>
    </source>
</evidence>
<dbReference type="GO" id="GO:0031965">
    <property type="term" value="C:nuclear membrane"/>
    <property type="evidence" value="ECO:0007669"/>
    <property type="project" value="UniProtKB-SubCell"/>
</dbReference>
<dbReference type="HOGENOM" id="CLU_026454_0_0_1"/>